<feature type="transmembrane region" description="Helical" evidence="2">
    <location>
        <begin position="248"/>
        <end position="276"/>
    </location>
</feature>
<evidence type="ECO:0000313" key="5">
    <source>
        <dbReference type="Proteomes" id="UP000886523"/>
    </source>
</evidence>
<keyword evidence="2" id="KW-0812">Transmembrane</keyword>
<accession>A0A9P6DR80</accession>
<organism evidence="4 5">
    <name type="scientific">Hydnum rufescens UP504</name>
    <dbReference type="NCBI Taxonomy" id="1448309"/>
    <lineage>
        <taxon>Eukaryota</taxon>
        <taxon>Fungi</taxon>
        <taxon>Dikarya</taxon>
        <taxon>Basidiomycota</taxon>
        <taxon>Agaricomycotina</taxon>
        <taxon>Agaricomycetes</taxon>
        <taxon>Cantharellales</taxon>
        <taxon>Hydnaceae</taxon>
        <taxon>Hydnum</taxon>
    </lineage>
</organism>
<dbReference type="Proteomes" id="UP000886523">
    <property type="component" value="Unassembled WGS sequence"/>
</dbReference>
<dbReference type="InterPro" id="IPR045341">
    <property type="entry name" value="DUF6532"/>
</dbReference>
<evidence type="ECO:0000313" key="4">
    <source>
        <dbReference type="EMBL" id="KAF9508179.1"/>
    </source>
</evidence>
<feature type="compositionally biased region" description="Basic and acidic residues" evidence="1">
    <location>
        <begin position="36"/>
        <end position="50"/>
    </location>
</feature>
<dbReference type="AlphaFoldDB" id="A0A9P6DR80"/>
<protein>
    <recommendedName>
        <fullName evidence="3">DUF6532 domain-containing protein</fullName>
    </recommendedName>
</protein>
<reference evidence="4" key="1">
    <citation type="journal article" date="2020" name="Nat. Commun.">
        <title>Large-scale genome sequencing of mycorrhizal fungi provides insights into the early evolution of symbiotic traits.</title>
        <authorList>
            <person name="Miyauchi S."/>
            <person name="Kiss E."/>
            <person name="Kuo A."/>
            <person name="Drula E."/>
            <person name="Kohler A."/>
            <person name="Sanchez-Garcia M."/>
            <person name="Morin E."/>
            <person name="Andreopoulos B."/>
            <person name="Barry K.W."/>
            <person name="Bonito G."/>
            <person name="Buee M."/>
            <person name="Carver A."/>
            <person name="Chen C."/>
            <person name="Cichocki N."/>
            <person name="Clum A."/>
            <person name="Culley D."/>
            <person name="Crous P.W."/>
            <person name="Fauchery L."/>
            <person name="Girlanda M."/>
            <person name="Hayes R.D."/>
            <person name="Keri Z."/>
            <person name="LaButti K."/>
            <person name="Lipzen A."/>
            <person name="Lombard V."/>
            <person name="Magnuson J."/>
            <person name="Maillard F."/>
            <person name="Murat C."/>
            <person name="Nolan M."/>
            <person name="Ohm R.A."/>
            <person name="Pangilinan J."/>
            <person name="Pereira M.F."/>
            <person name="Perotto S."/>
            <person name="Peter M."/>
            <person name="Pfister S."/>
            <person name="Riley R."/>
            <person name="Sitrit Y."/>
            <person name="Stielow J.B."/>
            <person name="Szollosi G."/>
            <person name="Zifcakova L."/>
            <person name="Stursova M."/>
            <person name="Spatafora J.W."/>
            <person name="Tedersoo L."/>
            <person name="Vaario L.M."/>
            <person name="Yamada A."/>
            <person name="Yan M."/>
            <person name="Wang P."/>
            <person name="Xu J."/>
            <person name="Bruns T."/>
            <person name="Baldrian P."/>
            <person name="Vilgalys R."/>
            <person name="Dunand C."/>
            <person name="Henrissat B."/>
            <person name="Grigoriev I.V."/>
            <person name="Hibbett D."/>
            <person name="Nagy L.G."/>
            <person name="Martin F.M."/>
        </authorList>
    </citation>
    <scope>NUCLEOTIDE SEQUENCE</scope>
    <source>
        <strain evidence="4">UP504</strain>
    </source>
</reference>
<evidence type="ECO:0000256" key="1">
    <source>
        <dbReference type="SAM" id="MobiDB-lite"/>
    </source>
</evidence>
<gene>
    <name evidence="4" type="ORF">BS47DRAFT_1397963</name>
</gene>
<name>A0A9P6DR80_9AGAM</name>
<feature type="compositionally biased region" description="Polar residues" evidence="1">
    <location>
        <begin position="1"/>
        <end position="12"/>
    </location>
</feature>
<keyword evidence="5" id="KW-1185">Reference proteome</keyword>
<dbReference type="Pfam" id="PF20149">
    <property type="entry name" value="DUF6532"/>
    <property type="match status" value="1"/>
</dbReference>
<sequence>MEWQNTRMQTGAKTGKTRDPNNTAKPPIPPPLTETQRAHQSEAAKKGQETRKKKAAAQEFTATANMEASMSGLGSAAMNMSAMDGPHIPSTGETVGEYHTCVEAQRAYTLQLKNDFLRQEHELFKIGFVGDPQRKGAKSATPKGDAHLEPNKGCVLAFQSVSSMIHGASSFQNKWKQIAQKDVPHIYRFHGLPPTDTATIVEATLHHQSYKFEDFEDYSDAGICLGALRHPSIKDIVAQFFKAKDTRIVAATIILVFVAQLPKALAMILTVIHNVLDSWKSGSYDIVNLSYVLYIKTYLQHIKWINQWKAKCTMEWNKIQLELEMVAKSSSGVKSEEEDFVLLDTD</sequence>
<comment type="caution">
    <text evidence="4">The sequence shown here is derived from an EMBL/GenBank/DDBJ whole genome shotgun (WGS) entry which is preliminary data.</text>
</comment>
<evidence type="ECO:0000259" key="3">
    <source>
        <dbReference type="Pfam" id="PF20149"/>
    </source>
</evidence>
<keyword evidence="2" id="KW-1133">Transmembrane helix</keyword>
<feature type="domain" description="DUF6532" evidence="3">
    <location>
        <begin position="161"/>
        <end position="308"/>
    </location>
</feature>
<evidence type="ECO:0000256" key="2">
    <source>
        <dbReference type="SAM" id="Phobius"/>
    </source>
</evidence>
<proteinExistence type="predicted"/>
<feature type="region of interest" description="Disordered" evidence="1">
    <location>
        <begin position="1"/>
        <end position="57"/>
    </location>
</feature>
<dbReference type="EMBL" id="MU129063">
    <property type="protein sequence ID" value="KAF9508179.1"/>
    <property type="molecule type" value="Genomic_DNA"/>
</dbReference>
<keyword evidence="2" id="KW-0472">Membrane</keyword>